<dbReference type="HOGENOM" id="CLU_060552_1_0_9"/>
<gene>
    <name evidence="2" type="ORF">PSTEL_16660</name>
</gene>
<reference evidence="2 3" key="1">
    <citation type="submission" date="2014-08" db="EMBL/GenBank/DDBJ databases">
        <title>Comparative genomics of the Paenibacillus odorifer group.</title>
        <authorList>
            <person name="den Bakker H.C."/>
            <person name="Tsai Y.-C."/>
            <person name="Martin N."/>
            <person name="Korlach J."/>
            <person name="Wiedmann M."/>
        </authorList>
    </citation>
    <scope>NUCLEOTIDE SEQUENCE [LARGE SCALE GENOMIC DNA]</scope>
    <source>
        <strain evidence="2 3">DSM 14472</strain>
    </source>
</reference>
<dbReference type="STRING" id="169760.PSTEL_16660"/>
<dbReference type="Pfam" id="PF00293">
    <property type="entry name" value="NUDIX"/>
    <property type="match status" value="1"/>
</dbReference>
<sequence>MPPTERFDIYDKHRNPIGTDTRENVHARGLWHQTFHCWVLNQVVGEKGSLLFQLRHKDKDTFPGKLDTSCAGHLQAGETVKDGVRELKEELGLDIPFEQLEYCGTCTEESRPSPGIIDNEFSSVFLYVSSQPLEAYDFQREEISGLFFVDVLAFQKLVAGELESLRIRGVIADENTGEIVEDERLAAIDSFTPNTEEYYRLLFSRL</sequence>
<dbReference type="GO" id="GO:0003824">
    <property type="term" value="F:catalytic activity"/>
    <property type="evidence" value="ECO:0007669"/>
    <property type="project" value="UniProtKB-ARBA"/>
</dbReference>
<dbReference type="OrthoDB" id="9780586at2"/>
<dbReference type="Proteomes" id="UP000029507">
    <property type="component" value="Chromosome"/>
</dbReference>
<evidence type="ECO:0000313" key="2">
    <source>
        <dbReference type="EMBL" id="AIQ64491.1"/>
    </source>
</evidence>
<dbReference type="KEGG" id="pste:PSTEL_16660"/>
<name>A0A089LSI7_9BACL</name>
<dbReference type="CDD" id="cd04692">
    <property type="entry name" value="NUDIX_Hydrolase"/>
    <property type="match status" value="1"/>
</dbReference>
<evidence type="ECO:0000313" key="3">
    <source>
        <dbReference type="Proteomes" id="UP000029507"/>
    </source>
</evidence>
<evidence type="ECO:0000259" key="1">
    <source>
        <dbReference type="PROSITE" id="PS51462"/>
    </source>
</evidence>
<dbReference type="Gene3D" id="3.90.79.10">
    <property type="entry name" value="Nucleoside Triphosphate Pyrophosphohydrolase"/>
    <property type="match status" value="1"/>
</dbReference>
<dbReference type="PANTHER" id="PTHR10885">
    <property type="entry name" value="ISOPENTENYL-DIPHOSPHATE DELTA-ISOMERASE"/>
    <property type="match status" value="1"/>
</dbReference>
<accession>A0A089LSI7</accession>
<dbReference type="AlphaFoldDB" id="A0A089LSI7"/>
<dbReference type="InterPro" id="IPR000086">
    <property type="entry name" value="NUDIX_hydrolase_dom"/>
</dbReference>
<keyword evidence="3" id="KW-1185">Reference proteome</keyword>
<dbReference type="SUPFAM" id="SSF55811">
    <property type="entry name" value="Nudix"/>
    <property type="match status" value="1"/>
</dbReference>
<dbReference type="RefSeq" id="WP_038696807.1">
    <property type="nucleotide sequence ID" value="NZ_CP009286.1"/>
</dbReference>
<dbReference type="PROSITE" id="PS51462">
    <property type="entry name" value="NUDIX"/>
    <property type="match status" value="1"/>
</dbReference>
<dbReference type="PANTHER" id="PTHR10885:SF0">
    <property type="entry name" value="ISOPENTENYL-DIPHOSPHATE DELTA-ISOMERASE"/>
    <property type="match status" value="1"/>
</dbReference>
<organism evidence="2 3">
    <name type="scientific">Paenibacillus stellifer</name>
    <dbReference type="NCBI Taxonomy" id="169760"/>
    <lineage>
        <taxon>Bacteria</taxon>
        <taxon>Bacillati</taxon>
        <taxon>Bacillota</taxon>
        <taxon>Bacilli</taxon>
        <taxon>Bacillales</taxon>
        <taxon>Paenibacillaceae</taxon>
        <taxon>Paenibacillus</taxon>
    </lineage>
</organism>
<dbReference type="InterPro" id="IPR015797">
    <property type="entry name" value="NUDIX_hydrolase-like_dom_sf"/>
</dbReference>
<dbReference type="EMBL" id="CP009286">
    <property type="protein sequence ID" value="AIQ64491.1"/>
    <property type="molecule type" value="Genomic_DNA"/>
</dbReference>
<proteinExistence type="predicted"/>
<feature type="domain" description="Nudix hydrolase" evidence="1">
    <location>
        <begin position="30"/>
        <end position="171"/>
    </location>
</feature>
<protein>
    <recommendedName>
        <fullName evidence="1">Nudix hydrolase domain-containing protein</fullName>
    </recommendedName>
</protein>